<feature type="non-terminal residue" evidence="2">
    <location>
        <position position="122"/>
    </location>
</feature>
<evidence type="ECO:0000259" key="1">
    <source>
        <dbReference type="PROSITE" id="PS51384"/>
    </source>
</evidence>
<feature type="domain" description="FAD-binding FR-type" evidence="1">
    <location>
        <begin position="5"/>
        <end position="105"/>
    </location>
</feature>
<evidence type="ECO:0000313" key="2">
    <source>
        <dbReference type="EMBL" id="PIS42196.1"/>
    </source>
</evidence>
<dbReference type="PANTHER" id="PTHR43513:SF1">
    <property type="entry name" value="ANAEROBIC SULFITE REDUCTASE SUBUNIT B"/>
    <property type="match status" value="1"/>
</dbReference>
<dbReference type="Gene3D" id="2.40.30.10">
    <property type="entry name" value="Translation factors"/>
    <property type="match status" value="1"/>
</dbReference>
<dbReference type="Proteomes" id="UP000231542">
    <property type="component" value="Unassembled WGS sequence"/>
</dbReference>
<sequence>MKNPYQSYPAKITRIVLDAPKTRAFTLRFQDAKRQAAFKFIPGQFILVGLPGIGEIPVGINSPTYQKKFFQITVRGVGKVSKAIQQKTVGSVLWVRGPYGNGWPMKKIEKRDLLIIAGGLGI</sequence>
<name>A0A2H0YUT3_9BACT</name>
<dbReference type="PROSITE" id="PS51384">
    <property type="entry name" value="FAD_FR"/>
    <property type="match status" value="1"/>
</dbReference>
<dbReference type="EMBL" id="PEXU01000053">
    <property type="protein sequence ID" value="PIS42196.1"/>
    <property type="molecule type" value="Genomic_DNA"/>
</dbReference>
<accession>A0A2H0YUT3</accession>
<dbReference type="GO" id="GO:0016491">
    <property type="term" value="F:oxidoreductase activity"/>
    <property type="evidence" value="ECO:0007669"/>
    <property type="project" value="InterPro"/>
</dbReference>
<reference evidence="2 3" key="1">
    <citation type="submission" date="2017-09" db="EMBL/GenBank/DDBJ databases">
        <title>Depth-based differentiation of microbial function through sediment-hosted aquifers and enrichment of novel symbionts in the deep terrestrial subsurface.</title>
        <authorList>
            <person name="Probst A.J."/>
            <person name="Ladd B."/>
            <person name="Jarett J.K."/>
            <person name="Geller-Mcgrath D.E."/>
            <person name="Sieber C.M."/>
            <person name="Emerson J.B."/>
            <person name="Anantharaman K."/>
            <person name="Thomas B.C."/>
            <person name="Malmstrom R."/>
            <person name="Stieglmeier M."/>
            <person name="Klingl A."/>
            <person name="Woyke T."/>
            <person name="Ryan C.M."/>
            <person name="Banfield J.F."/>
        </authorList>
    </citation>
    <scope>NUCLEOTIDE SEQUENCE [LARGE SCALE GENOMIC DNA]</scope>
    <source>
        <strain evidence="2">CG08_land_8_20_14_0_20_40_16</strain>
    </source>
</reference>
<dbReference type="InterPro" id="IPR017927">
    <property type="entry name" value="FAD-bd_FR_type"/>
</dbReference>
<dbReference type="InterPro" id="IPR008333">
    <property type="entry name" value="Cbr1-like_FAD-bd_dom"/>
</dbReference>
<proteinExistence type="predicted"/>
<dbReference type="PANTHER" id="PTHR43513">
    <property type="entry name" value="DIHYDROOROTATE DEHYDROGENASE B (NAD(+)), ELECTRON TRANSFER SUBUNIT"/>
    <property type="match status" value="1"/>
</dbReference>
<organism evidence="2 3">
    <name type="scientific">Candidatus Kerfeldbacteria bacterium CG08_land_8_20_14_0_20_40_16</name>
    <dbReference type="NCBI Taxonomy" id="2014244"/>
    <lineage>
        <taxon>Bacteria</taxon>
        <taxon>Candidatus Kerfeldiibacteriota</taxon>
    </lineage>
</organism>
<dbReference type="SUPFAM" id="SSF63380">
    <property type="entry name" value="Riboflavin synthase domain-like"/>
    <property type="match status" value="1"/>
</dbReference>
<protein>
    <recommendedName>
        <fullName evidence="1">FAD-binding FR-type domain-containing protein</fullName>
    </recommendedName>
</protein>
<comment type="caution">
    <text evidence="2">The sequence shown here is derived from an EMBL/GenBank/DDBJ whole genome shotgun (WGS) entry which is preliminary data.</text>
</comment>
<dbReference type="AlphaFoldDB" id="A0A2H0YUT3"/>
<gene>
    <name evidence="2" type="ORF">COT24_04740</name>
</gene>
<evidence type="ECO:0000313" key="3">
    <source>
        <dbReference type="Proteomes" id="UP000231542"/>
    </source>
</evidence>
<dbReference type="InterPro" id="IPR017938">
    <property type="entry name" value="Riboflavin_synthase-like_b-brl"/>
</dbReference>
<dbReference type="InterPro" id="IPR050353">
    <property type="entry name" value="PyrK_electron_transfer"/>
</dbReference>
<dbReference type="Pfam" id="PF00970">
    <property type="entry name" value="FAD_binding_6"/>
    <property type="match status" value="1"/>
</dbReference>